<keyword evidence="1 8" id="KW-0963">Cytoplasm</keyword>
<evidence type="ECO:0000313" key="10">
    <source>
        <dbReference type="Proteomes" id="UP000614811"/>
    </source>
</evidence>
<keyword evidence="6 8" id="KW-0067">ATP-binding</keyword>
<dbReference type="EMBL" id="BMXA01000002">
    <property type="protein sequence ID" value="GHA06131.1"/>
    <property type="molecule type" value="Genomic_DNA"/>
</dbReference>
<feature type="active site" evidence="8">
    <location>
        <position position="38"/>
    </location>
</feature>
<dbReference type="GO" id="GO:0000287">
    <property type="term" value="F:magnesium ion binding"/>
    <property type="evidence" value="ECO:0007669"/>
    <property type="project" value="UniProtKB-UniRule"/>
</dbReference>
<comment type="cofactor">
    <cofactor evidence="8">
        <name>Mg(2+)</name>
        <dbReference type="ChEBI" id="CHEBI:18420"/>
    </cofactor>
</comment>
<organism evidence="9 10">
    <name type="scientific">Arenicella chitinivorans</name>
    <dbReference type="NCBI Taxonomy" id="1329800"/>
    <lineage>
        <taxon>Bacteria</taxon>
        <taxon>Pseudomonadati</taxon>
        <taxon>Pseudomonadota</taxon>
        <taxon>Gammaproteobacteria</taxon>
        <taxon>Arenicellales</taxon>
        <taxon>Arenicellaceae</taxon>
        <taxon>Arenicella</taxon>
    </lineage>
</organism>
<comment type="pathway">
    <text evidence="8">Cofactor biosynthesis; biotin biosynthesis; biotin from 7,8-diaminononanoate: step 1/2.</text>
</comment>
<dbReference type="NCBIfam" id="TIGR00347">
    <property type="entry name" value="bioD"/>
    <property type="match status" value="1"/>
</dbReference>
<dbReference type="FunFam" id="3.40.50.300:FF:000292">
    <property type="entry name" value="ATP-dependent dethiobiotin synthetase BioD"/>
    <property type="match status" value="1"/>
</dbReference>
<feature type="binding site" evidence="8">
    <location>
        <position position="55"/>
    </location>
    <ligand>
        <name>Mg(2+)</name>
        <dbReference type="ChEBI" id="CHEBI:18420"/>
    </ligand>
</feature>
<reference evidence="9" key="1">
    <citation type="journal article" date="2014" name="Int. J. Syst. Evol. Microbiol.">
        <title>Complete genome sequence of Corynebacterium casei LMG S-19264T (=DSM 44701T), isolated from a smear-ripened cheese.</title>
        <authorList>
            <consortium name="US DOE Joint Genome Institute (JGI-PGF)"/>
            <person name="Walter F."/>
            <person name="Albersmeier A."/>
            <person name="Kalinowski J."/>
            <person name="Ruckert C."/>
        </authorList>
    </citation>
    <scope>NUCLEOTIDE SEQUENCE</scope>
    <source>
        <strain evidence="9">KCTC 12711</strain>
    </source>
</reference>
<feature type="binding site" evidence="8">
    <location>
        <begin position="181"/>
        <end position="182"/>
    </location>
    <ligand>
        <name>ATP</name>
        <dbReference type="ChEBI" id="CHEBI:30616"/>
    </ligand>
</feature>
<keyword evidence="4 8" id="KW-0547">Nucleotide-binding</keyword>
<dbReference type="InterPro" id="IPR027417">
    <property type="entry name" value="P-loop_NTPase"/>
</dbReference>
<comment type="caution">
    <text evidence="9">The sequence shown here is derived from an EMBL/GenBank/DDBJ whole genome shotgun (WGS) entry which is preliminary data.</text>
</comment>
<dbReference type="GO" id="GO:0009102">
    <property type="term" value="P:biotin biosynthetic process"/>
    <property type="evidence" value="ECO:0007669"/>
    <property type="project" value="UniProtKB-UniRule"/>
</dbReference>
<comment type="caution">
    <text evidence="8">Lacks conserved residue(s) required for the propagation of feature annotation.</text>
</comment>
<feature type="binding site" evidence="8">
    <location>
        <position position="42"/>
    </location>
    <ligand>
        <name>substrate</name>
    </ligand>
</feature>
<dbReference type="AlphaFoldDB" id="A0A918VLH6"/>
<name>A0A918VLH6_9GAMM</name>
<comment type="similarity">
    <text evidence="8">Belongs to the dethiobiotin synthetase family.</text>
</comment>
<dbReference type="RefSeq" id="WP_189399415.1">
    <property type="nucleotide sequence ID" value="NZ_BMXA01000002.1"/>
</dbReference>
<protein>
    <recommendedName>
        <fullName evidence="8">ATP-dependent dethiobiotin synthetase BioD</fullName>
        <ecNumber evidence="8">6.3.3.3</ecNumber>
    </recommendedName>
    <alternativeName>
        <fullName evidence="8">DTB synthetase</fullName>
        <shortName evidence="8">DTBS</shortName>
    </alternativeName>
    <alternativeName>
        <fullName evidence="8">Dethiobiotin synthase</fullName>
    </alternativeName>
</protein>
<evidence type="ECO:0000256" key="1">
    <source>
        <dbReference type="ARBA" id="ARBA00022490"/>
    </source>
</evidence>
<dbReference type="SUPFAM" id="SSF52540">
    <property type="entry name" value="P-loop containing nucleoside triphosphate hydrolases"/>
    <property type="match status" value="1"/>
</dbReference>
<dbReference type="HAMAP" id="MF_00336">
    <property type="entry name" value="BioD"/>
    <property type="match status" value="1"/>
</dbReference>
<feature type="binding site" evidence="8">
    <location>
        <position position="55"/>
    </location>
    <ligand>
        <name>ATP</name>
        <dbReference type="ChEBI" id="CHEBI:30616"/>
    </ligand>
</feature>
<evidence type="ECO:0000256" key="6">
    <source>
        <dbReference type="ARBA" id="ARBA00022840"/>
    </source>
</evidence>
<evidence type="ECO:0000256" key="2">
    <source>
        <dbReference type="ARBA" id="ARBA00022598"/>
    </source>
</evidence>
<reference evidence="9" key="2">
    <citation type="submission" date="2020-09" db="EMBL/GenBank/DDBJ databases">
        <authorList>
            <person name="Sun Q."/>
            <person name="Kim S."/>
        </authorList>
    </citation>
    <scope>NUCLEOTIDE SEQUENCE</scope>
    <source>
        <strain evidence="9">KCTC 12711</strain>
    </source>
</reference>
<feature type="binding site" evidence="8">
    <location>
        <begin position="116"/>
        <end position="119"/>
    </location>
    <ligand>
        <name>ATP</name>
        <dbReference type="ChEBI" id="CHEBI:30616"/>
    </ligand>
</feature>
<evidence type="ECO:0000256" key="4">
    <source>
        <dbReference type="ARBA" id="ARBA00022741"/>
    </source>
</evidence>
<feature type="binding site" evidence="8">
    <location>
        <begin position="13"/>
        <end position="18"/>
    </location>
    <ligand>
        <name>ATP</name>
        <dbReference type="ChEBI" id="CHEBI:30616"/>
    </ligand>
</feature>
<dbReference type="Gene3D" id="3.40.50.300">
    <property type="entry name" value="P-loop containing nucleotide triphosphate hydrolases"/>
    <property type="match status" value="1"/>
</dbReference>
<evidence type="ECO:0000256" key="5">
    <source>
        <dbReference type="ARBA" id="ARBA00022756"/>
    </source>
</evidence>
<dbReference type="PIRSF" id="PIRSF006755">
    <property type="entry name" value="DTB_synth"/>
    <property type="match status" value="1"/>
</dbReference>
<accession>A0A918VLH6</accession>
<dbReference type="PANTHER" id="PTHR43210:SF5">
    <property type="entry name" value="DETHIOBIOTIN SYNTHETASE"/>
    <property type="match status" value="1"/>
</dbReference>
<gene>
    <name evidence="8 9" type="primary">bioD</name>
    <name evidence="9" type="ORF">GCM10008090_14710</name>
</gene>
<keyword evidence="10" id="KW-1185">Reference proteome</keyword>
<dbReference type="CDD" id="cd03109">
    <property type="entry name" value="DTBS"/>
    <property type="match status" value="1"/>
</dbReference>
<feature type="binding site" evidence="8">
    <location>
        <position position="116"/>
    </location>
    <ligand>
        <name>Mg(2+)</name>
        <dbReference type="ChEBI" id="CHEBI:18420"/>
    </ligand>
</feature>
<evidence type="ECO:0000256" key="7">
    <source>
        <dbReference type="ARBA" id="ARBA00022842"/>
    </source>
</evidence>
<dbReference type="PANTHER" id="PTHR43210">
    <property type="entry name" value="DETHIOBIOTIN SYNTHETASE"/>
    <property type="match status" value="1"/>
</dbReference>
<comment type="function">
    <text evidence="8">Catalyzes a mechanistically unusual reaction, the ATP-dependent insertion of CO2 between the N7 and N8 nitrogen atoms of 7,8-diaminopelargonic acid (DAPA, also called 7,8-diammoniononanoate) to form a ureido ring.</text>
</comment>
<keyword evidence="5 8" id="KW-0093">Biotin biosynthesis</keyword>
<evidence type="ECO:0000256" key="3">
    <source>
        <dbReference type="ARBA" id="ARBA00022723"/>
    </source>
</evidence>
<dbReference type="Proteomes" id="UP000614811">
    <property type="component" value="Unassembled WGS sequence"/>
</dbReference>
<evidence type="ECO:0000256" key="8">
    <source>
        <dbReference type="HAMAP-Rule" id="MF_00336"/>
    </source>
</evidence>
<proteinExistence type="inferred from homology"/>
<dbReference type="GO" id="GO:0042803">
    <property type="term" value="F:protein homodimerization activity"/>
    <property type="evidence" value="ECO:0007669"/>
    <property type="project" value="UniProtKB-ARBA"/>
</dbReference>
<comment type="subunit">
    <text evidence="8">Homodimer.</text>
</comment>
<keyword evidence="3 8" id="KW-0479">Metal-binding</keyword>
<dbReference type="EC" id="6.3.3.3" evidence="8"/>
<dbReference type="GO" id="GO:0005524">
    <property type="term" value="F:ATP binding"/>
    <property type="evidence" value="ECO:0007669"/>
    <property type="project" value="UniProtKB-UniRule"/>
</dbReference>
<keyword evidence="7 8" id="KW-0460">Magnesium</keyword>
<evidence type="ECO:0000313" key="9">
    <source>
        <dbReference type="EMBL" id="GHA06131.1"/>
    </source>
</evidence>
<comment type="catalytic activity">
    <reaction evidence="8">
        <text>(7R,8S)-7,8-diammoniononanoate + CO2 + ATP = (4R,5S)-dethiobiotin + ADP + phosphate + 3 H(+)</text>
        <dbReference type="Rhea" id="RHEA:15805"/>
        <dbReference type="ChEBI" id="CHEBI:15378"/>
        <dbReference type="ChEBI" id="CHEBI:16526"/>
        <dbReference type="ChEBI" id="CHEBI:30616"/>
        <dbReference type="ChEBI" id="CHEBI:43474"/>
        <dbReference type="ChEBI" id="CHEBI:149469"/>
        <dbReference type="ChEBI" id="CHEBI:149473"/>
        <dbReference type="ChEBI" id="CHEBI:456216"/>
        <dbReference type="EC" id="6.3.3.3"/>
    </reaction>
</comment>
<dbReference type="GO" id="GO:0005829">
    <property type="term" value="C:cytosol"/>
    <property type="evidence" value="ECO:0007669"/>
    <property type="project" value="TreeGrafter"/>
</dbReference>
<keyword evidence="2 8" id="KW-0436">Ligase</keyword>
<comment type="subcellular location">
    <subcellularLocation>
        <location evidence="8">Cytoplasm</location>
    </subcellularLocation>
</comment>
<dbReference type="GO" id="GO:0004141">
    <property type="term" value="F:dethiobiotin synthase activity"/>
    <property type="evidence" value="ECO:0007669"/>
    <property type="project" value="UniProtKB-UniRule"/>
</dbReference>
<feature type="binding site" evidence="8">
    <location>
        <position position="17"/>
    </location>
    <ligand>
        <name>Mg(2+)</name>
        <dbReference type="ChEBI" id="CHEBI:18420"/>
    </ligand>
</feature>
<sequence length="235" mass="25208">MSTNFFVTGTDTDVGKTFITALLLRTLSAQGHNVVGLKPIASGFELVDGAWRNADVDQLCAASSCNLPLERVNRYGFKPAIAPHIAAAMEGVELDFGLVSDDVRYARQRADWVLVEGVGGWHVPLSMRNTESEASIAGLASRLGLPVILVVGMRLGCLNHALLTVDAIKASGVRLAGWVANHVTPDFECAAENRETLVARIAAPLLFEVPFASQEADVEVQIRAGMDWVEALRAV</sequence>
<dbReference type="Pfam" id="PF13500">
    <property type="entry name" value="AAA_26"/>
    <property type="match status" value="1"/>
</dbReference>
<dbReference type="InterPro" id="IPR004472">
    <property type="entry name" value="DTB_synth_BioD"/>
</dbReference>